<dbReference type="Proteomes" id="UP000694892">
    <property type="component" value="Chromosome 3S"/>
</dbReference>
<name>A0A974D8V8_XENLA</name>
<evidence type="ECO:0000313" key="2">
    <source>
        <dbReference type="Proteomes" id="UP000694892"/>
    </source>
</evidence>
<gene>
    <name evidence="1" type="ORF">XELAEV_18020171mg</name>
</gene>
<proteinExistence type="predicted"/>
<dbReference type="AlphaFoldDB" id="A0A974D8V8"/>
<dbReference type="EMBL" id="CM004471">
    <property type="protein sequence ID" value="OCT86486.1"/>
    <property type="molecule type" value="Genomic_DNA"/>
</dbReference>
<sequence length="82" mass="9087">MYSIGADICHSPPPIQTHTFGGRIIPPHALNVAPCLWECSPEWLAYPEASIQLWAPLHSLHTGTIFFSLWPLAVHIQTEEGS</sequence>
<evidence type="ECO:0000313" key="1">
    <source>
        <dbReference type="EMBL" id="OCT86486.1"/>
    </source>
</evidence>
<protein>
    <submittedName>
        <fullName evidence="1">Uncharacterized protein</fullName>
    </submittedName>
</protein>
<reference evidence="2" key="1">
    <citation type="journal article" date="2016" name="Nature">
        <title>Genome evolution in the allotetraploid frog Xenopus laevis.</title>
        <authorList>
            <person name="Session A.M."/>
            <person name="Uno Y."/>
            <person name="Kwon T."/>
            <person name="Chapman J.A."/>
            <person name="Toyoda A."/>
            <person name="Takahashi S."/>
            <person name="Fukui A."/>
            <person name="Hikosaka A."/>
            <person name="Suzuki A."/>
            <person name="Kondo M."/>
            <person name="van Heeringen S.J."/>
            <person name="Quigley I."/>
            <person name="Heinz S."/>
            <person name="Ogino H."/>
            <person name="Ochi H."/>
            <person name="Hellsten U."/>
            <person name="Lyons J.B."/>
            <person name="Simakov O."/>
            <person name="Putnam N."/>
            <person name="Stites J."/>
            <person name="Kuroki Y."/>
            <person name="Tanaka T."/>
            <person name="Michiue T."/>
            <person name="Watanabe M."/>
            <person name="Bogdanovic O."/>
            <person name="Lister R."/>
            <person name="Georgiou G."/>
            <person name="Paranjpe S.S."/>
            <person name="van Kruijsbergen I."/>
            <person name="Shu S."/>
            <person name="Carlson J."/>
            <person name="Kinoshita T."/>
            <person name="Ohta Y."/>
            <person name="Mawaribuchi S."/>
            <person name="Jenkins J."/>
            <person name="Grimwood J."/>
            <person name="Schmutz J."/>
            <person name="Mitros T."/>
            <person name="Mozaffari S.V."/>
            <person name="Suzuki Y."/>
            <person name="Haramoto Y."/>
            <person name="Yamamoto T.S."/>
            <person name="Takagi C."/>
            <person name="Heald R."/>
            <person name="Miller K."/>
            <person name="Haudenschild C."/>
            <person name="Kitzman J."/>
            <person name="Nakayama T."/>
            <person name="Izutsu Y."/>
            <person name="Robert J."/>
            <person name="Fortriede J."/>
            <person name="Burns K."/>
            <person name="Lotay V."/>
            <person name="Karimi K."/>
            <person name="Yasuoka Y."/>
            <person name="Dichmann D.S."/>
            <person name="Flajnik M.F."/>
            <person name="Houston D.W."/>
            <person name="Shendure J."/>
            <person name="DuPasquier L."/>
            <person name="Vize P.D."/>
            <person name="Zorn A.M."/>
            <person name="Ito M."/>
            <person name="Marcotte E.M."/>
            <person name="Wallingford J.B."/>
            <person name="Ito Y."/>
            <person name="Asashima M."/>
            <person name="Ueno N."/>
            <person name="Matsuda Y."/>
            <person name="Veenstra G.J."/>
            <person name="Fujiyama A."/>
            <person name="Harland R.M."/>
            <person name="Taira M."/>
            <person name="Rokhsar D.S."/>
        </authorList>
    </citation>
    <scope>NUCLEOTIDE SEQUENCE [LARGE SCALE GENOMIC DNA]</scope>
    <source>
        <strain evidence="2">J</strain>
    </source>
</reference>
<accession>A0A974D8V8</accession>
<organism evidence="1 2">
    <name type="scientific">Xenopus laevis</name>
    <name type="common">African clawed frog</name>
    <dbReference type="NCBI Taxonomy" id="8355"/>
    <lineage>
        <taxon>Eukaryota</taxon>
        <taxon>Metazoa</taxon>
        <taxon>Chordata</taxon>
        <taxon>Craniata</taxon>
        <taxon>Vertebrata</taxon>
        <taxon>Euteleostomi</taxon>
        <taxon>Amphibia</taxon>
        <taxon>Batrachia</taxon>
        <taxon>Anura</taxon>
        <taxon>Pipoidea</taxon>
        <taxon>Pipidae</taxon>
        <taxon>Xenopodinae</taxon>
        <taxon>Xenopus</taxon>
        <taxon>Xenopus</taxon>
    </lineage>
</organism>